<evidence type="ECO:0000256" key="1">
    <source>
        <dbReference type="ARBA" id="ARBA00007074"/>
    </source>
</evidence>
<dbReference type="PROSITE" id="PS51935">
    <property type="entry name" value="NLPC_P60"/>
    <property type="match status" value="1"/>
</dbReference>
<dbReference type="EMBL" id="CP041765">
    <property type="protein sequence ID" value="QDQ97894.1"/>
    <property type="molecule type" value="Genomic_DNA"/>
</dbReference>
<evidence type="ECO:0000259" key="6">
    <source>
        <dbReference type="PROSITE" id="PS51935"/>
    </source>
</evidence>
<protein>
    <submittedName>
        <fullName evidence="7">NlpC/P60 family protein</fullName>
    </submittedName>
</protein>
<dbReference type="Pfam" id="PF00877">
    <property type="entry name" value="NLPC_P60"/>
    <property type="match status" value="1"/>
</dbReference>
<keyword evidence="5" id="KW-0732">Signal</keyword>
<keyword evidence="3" id="KW-0378">Hydrolase</keyword>
<keyword evidence="8" id="KW-1185">Reference proteome</keyword>
<feature type="domain" description="NlpC/P60" evidence="6">
    <location>
        <begin position="110"/>
        <end position="223"/>
    </location>
</feature>
<sequence length="223" mass="22318">MAKHRLKKQSALGTTARSALAIGAVSAGTIGLAAAPAAADTVTVQGVGTFDVPEGVTLPEIPTTDAMLSQAPAGFAIPAGIDLPDISIDRGVSDSLGASSTGDSLGSTQDSTGARALAAAESKVGSPYVWGANGPNAFDCSGLIQWSYAQAGVQLPRTSYDQAAAGHAVSLNDLQPGDIVIYNGGSHAALYVGDGQIVHATTSGVPVKYADLNVMNAEGARRL</sequence>
<dbReference type="InterPro" id="IPR051794">
    <property type="entry name" value="PG_Endopeptidase_C40"/>
</dbReference>
<dbReference type="GO" id="GO:0006508">
    <property type="term" value="P:proteolysis"/>
    <property type="evidence" value="ECO:0007669"/>
    <property type="project" value="UniProtKB-KW"/>
</dbReference>
<feature type="signal peptide" evidence="5">
    <location>
        <begin position="1"/>
        <end position="27"/>
    </location>
</feature>
<feature type="chain" id="PRO_5038861947" evidence="5">
    <location>
        <begin position="28"/>
        <end position="223"/>
    </location>
</feature>
<evidence type="ECO:0000256" key="2">
    <source>
        <dbReference type="ARBA" id="ARBA00022670"/>
    </source>
</evidence>
<gene>
    <name evidence="7" type="ORF">FO059_11945</name>
</gene>
<evidence type="ECO:0000256" key="5">
    <source>
        <dbReference type="SAM" id="SignalP"/>
    </source>
</evidence>
<dbReference type="OrthoDB" id="5177647at2"/>
<dbReference type="Proteomes" id="UP000317344">
    <property type="component" value="Chromosome"/>
</dbReference>
<dbReference type="GO" id="GO:0008234">
    <property type="term" value="F:cysteine-type peptidase activity"/>
    <property type="evidence" value="ECO:0007669"/>
    <property type="project" value="UniProtKB-KW"/>
</dbReference>
<reference evidence="7 8" key="1">
    <citation type="submission" date="2019-07" db="EMBL/GenBank/DDBJ databases">
        <title>Tomitella cavernea sp. nov., an actinomycete isolated from soil.</title>
        <authorList>
            <person name="Cheng J."/>
        </authorList>
    </citation>
    <scope>NUCLEOTIDE SEQUENCE [LARGE SCALE GENOMIC DNA]</scope>
    <source>
        <strain evidence="7 8">HY188</strain>
    </source>
</reference>
<dbReference type="AlphaFoldDB" id="A0A516X4A8"/>
<name>A0A516X4A8_9ACTN</name>
<evidence type="ECO:0000313" key="7">
    <source>
        <dbReference type="EMBL" id="QDQ97894.1"/>
    </source>
</evidence>
<evidence type="ECO:0000313" key="8">
    <source>
        <dbReference type="Proteomes" id="UP000317344"/>
    </source>
</evidence>
<evidence type="ECO:0000256" key="3">
    <source>
        <dbReference type="ARBA" id="ARBA00022801"/>
    </source>
</evidence>
<dbReference type="InterPro" id="IPR038765">
    <property type="entry name" value="Papain-like_cys_pep_sf"/>
</dbReference>
<evidence type="ECO:0000256" key="4">
    <source>
        <dbReference type="ARBA" id="ARBA00022807"/>
    </source>
</evidence>
<keyword evidence="2" id="KW-0645">Protease</keyword>
<comment type="similarity">
    <text evidence="1">Belongs to the peptidase C40 family.</text>
</comment>
<dbReference type="KEGG" id="toy:FO059_11945"/>
<keyword evidence="4" id="KW-0788">Thiol protease</keyword>
<dbReference type="PANTHER" id="PTHR47359:SF3">
    <property type="entry name" value="NLP_P60 DOMAIN-CONTAINING PROTEIN-RELATED"/>
    <property type="match status" value="1"/>
</dbReference>
<dbReference type="Gene3D" id="3.90.1720.10">
    <property type="entry name" value="endopeptidase domain like (from Nostoc punctiforme)"/>
    <property type="match status" value="1"/>
</dbReference>
<proteinExistence type="inferred from homology"/>
<accession>A0A516X4A8</accession>
<reference evidence="7 8" key="2">
    <citation type="submission" date="2019-07" db="EMBL/GenBank/DDBJ databases">
        <authorList>
            <person name="Huang Y."/>
        </authorList>
    </citation>
    <scope>NUCLEOTIDE SEQUENCE [LARGE SCALE GENOMIC DNA]</scope>
    <source>
        <strain evidence="7 8">HY188</strain>
    </source>
</reference>
<dbReference type="InterPro" id="IPR000064">
    <property type="entry name" value="NLP_P60_dom"/>
</dbReference>
<dbReference type="SUPFAM" id="SSF54001">
    <property type="entry name" value="Cysteine proteinases"/>
    <property type="match status" value="1"/>
</dbReference>
<dbReference type="PANTHER" id="PTHR47359">
    <property type="entry name" value="PEPTIDOGLYCAN DL-ENDOPEPTIDASE CWLO"/>
    <property type="match status" value="1"/>
</dbReference>
<dbReference type="RefSeq" id="WP_143909035.1">
    <property type="nucleotide sequence ID" value="NZ_CP041765.1"/>
</dbReference>
<organism evidence="7 8">
    <name type="scientific">Tomitella fengzijianii</name>
    <dbReference type="NCBI Taxonomy" id="2597660"/>
    <lineage>
        <taxon>Bacteria</taxon>
        <taxon>Bacillati</taxon>
        <taxon>Actinomycetota</taxon>
        <taxon>Actinomycetes</taxon>
        <taxon>Mycobacteriales</taxon>
        <taxon>Tomitella</taxon>
    </lineage>
</organism>